<dbReference type="RefSeq" id="WP_207419027.1">
    <property type="nucleotide sequence ID" value="NZ_CP061177.1"/>
</dbReference>
<evidence type="ECO:0000313" key="1">
    <source>
        <dbReference type="EMBL" id="MBO1080857.1"/>
    </source>
</evidence>
<dbReference type="Proteomes" id="UP001518989">
    <property type="component" value="Unassembled WGS sequence"/>
</dbReference>
<proteinExistence type="predicted"/>
<evidence type="ECO:0000313" key="2">
    <source>
        <dbReference type="Proteomes" id="UP001518989"/>
    </source>
</evidence>
<dbReference type="EMBL" id="JACTNG010000010">
    <property type="protein sequence ID" value="MBO1080857.1"/>
    <property type="molecule type" value="Genomic_DNA"/>
</dbReference>
<comment type="caution">
    <text evidence="1">The sequence shown here is derived from an EMBL/GenBank/DDBJ whole genome shotgun (WGS) entry which is preliminary data.</text>
</comment>
<name>A0ABS3KTQ4_9PROT</name>
<gene>
    <name evidence="1" type="ORF">IAI61_17585</name>
</gene>
<reference evidence="1 2" key="1">
    <citation type="submission" date="2020-09" db="EMBL/GenBank/DDBJ databases">
        <title>Roseomonas.</title>
        <authorList>
            <person name="Zhu W."/>
        </authorList>
    </citation>
    <scope>NUCLEOTIDE SEQUENCE [LARGE SCALE GENOMIC DNA]</scope>
    <source>
        <strain evidence="1 2">573</strain>
    </source>
</reference>
<keyword evidence="2" id="KW-1185">Reference proteome</keyword>
<sequence>MSETRLMTRAALRAYLHGLPWGEINARMEAHRLPKPLWNTPPDHPAARWDRKAVDRALDAASGMPLTVEAGTAFLDKALGFR</sequence>
<protein>
    <submittedName>
        <fullName evidence="1">Uncharacterized protein</fullName>
    </submittedName>
</protein>
<organism evidence="1 2">
    <name type="scientific">Roseomonas haemaphysalidis</name>
    <dbReference type="NCBI Taxonomy" id="2768162"/>
    <lineage>
        <taxon>Bacteria</taxon>
        <taxon>Pseudomonadati</taxon>
        <taxon>Pseudomonadota</taxon>
        <taxon>Alphaproteobacteria</taxon>
        <taxon>Acetobacterales</taxon>
        <taxon>Roseomonadaceae</taxon>
        <taxon>Roseomonas</taxon>
    </lineage>
</organism>
<accession>A0ABS3KTQ4</accession>